<sequence>MKNLAGDANCNADIERELLEAGIKVIEETPENKYAEVAWRLIGTLCGWRFTRAWYYWVARTQYNPLPMAAAEELHQELGTEIRVDGHCGCPGPIEWWKEGGRADRYHIDTQQGLNAFAEALKKHIKGD</sequence>
<comment type="caution">
    <text evidence="1">The sequence shown here is derived from an EMBL/GenBank/DDBJ whole genome shotgun (WGS) entry which is preliminary data.</text>
</comment>
<accession>A0A0F8XVP5</accession>
<name>A0A0F8XVP5_9ZZZZ</name>
<protein>
    <submittedName>
        <fullName evidence="1">Uncharacterized protein</fullName>
    </submittedName>
</protein>
<dbReference type="EMBL" id="LAZR01056903">
    <property type="protein sequence ID" value="KKK73177.1"/>
    <property type="molecule type" value="Genomic_DNA"/>
</dbReference>
<gene>
    <name evidence="1" type="ORF">LCGC14_2896430</name>
</gene>
<reference evidence="1" key="1">
    <citation type="journal article" date="2015" name="Nature">
        <title>Complex archaea that bridge the gap between prokaryotes and eukaryotes.</title>
        <authorList>
            <person name="Spang A."/>
            <person name="Saw J.H."/>
            <person name="Jorgensen S.L."/>
            <person name="Zaremba-Niedzwiedzka K."/>
            <person name="Martijn J."/>
            <person name="Lind A.E."/>
            <person name="van Eijk R."/>
            <person name="Schleper C."/>
            <person name="Guy L."/>
            <person name="Ettema T.J."/>
        </authorList>
    </citation>
    <scope>NUCLEOTIDE SEQUENCE</scope>
</reference>
<proteinExistence type="predicted"/>
<dbReference type="AlphaFoldDB" id="A0A0F8XVP5"/>
<organism evidence="1">
    <name type="scientific">marine sediment metagenome</name>
    <dbReference type="NCBI Taxonomy" id="412755"/>
    <lineage>
        <taxon>unclassified sequences</taxon>
        <taxon>metagenomes</taxon>
        <taxon>ecological metagenomes</taxon>
    </lineage>
</organism>
<evidence type="ECO:0000313" key="1">
    <source>
        <dbReference type="EMBL" id="KKK73177.1"/>
    </source>
</evidence>